<feature type="transmembrane region" description="Helical" evidence="1">
    <location>
        <begin position="32"/>
        <end position="51"/>
    </location>
</feature>
<comment type="caution">
    <text evidence="2">The sequence shown here is derived from an EMBL/GenBank/DDBJ whole genome shotgun (WGS) entry which is preliminary data.</text>
</comment>
<keyword evidence="1" id="KW-0472">Membrane</keyword>
<reference evidence="2 3" key="1">
    <citation type="submission" date="2010-12" db="EMBL/GenBank/DDBJ databases">
        <authorList>
            <person name="Muzny D."/>
            <person name="Qin X."/>
            <person name="Deng J."/>
            <person name="Jiang H."/>
            <person name="Liu Y."/>
            <person name="Qu J."/>
            <person name="Song X.-Z."/>
            <person name="Zhang L."/>
            <person name="Thornton R."/>
            <person name="Coyle M."/>
            <person name="Francisco L."/>
            <person name="Jackson L."/>
            <person name="Javaid M."/>
            <person name="Korchina V."/>
            <person name="Kovar C."/>
            <person name="Mata R."/>
            <person name="Mathew T."/>
            <person name="Ngo R."/>
            <person name="Nguyen L."/>
            <person name="Nguyen N."/>
            <person name="Okwuonu G."/>
            <person name="Ongeri F."/>
            <person name="Pham C."/>
            <person name="Simmons D."/>
            <person name="Wilczek-Boney K."/>
            <person name="Hale W."/>
            <person name="Jakkamsetti A."/>
            <person name="Pham P."/>
            <person name="Ruth R."/>
            <person name="San Lucas F."/>
            <person name="Warren J."/>
            <person name="Zhang J."/>
            <person name="Zhao Z."/>
            <person name="Zhou C."/>
            <person name="Zhu D."/>
            <person name="Lee S."/>
            <person name="Bess C."/>
            <person name="Blankenburg K."/>
            <person name="Forbes L."/>
            <person name="Fu Q."/>
            <person name="Gubbala S."/>
            <person name="Hirani K."/>
            <person name="Jayaseelan J.C."/>
            <person name="Lara F."/>
            <person name="Munidasa M."/>
            <person name="Palculict T."/>
            <person name="Patil S."/>
            <person name="Pu L.-L."/>
            <person name="Saada N."/>
            <person name="Tang L."/>
            <person name="Weissenberger G."/>
            <person name="Zhu Y."/>
            <person name="Hemphill L."/>
            <person name="Shang Y."/>
            <person name="Youmans B."/>
            <person name="Ayvaz T."/>
            <person name="Ross M."/>
            <person name="Santibanez J."/>
            <person name="Aqrawi P."/>
            <person name="Gross S."/>
            <person name="Joshi V."/>
            <person name="Fowler G."/>
            <person name="Nazareth L."/>
            <person name="Reid J."/>
            <person name="Worley K."/>
            <person name="Petrosino J."/>
            <person name="Highlander S."/>
            <person name="Gibbs R."/>
        </authorList>
    </citation>
    <scope>NUCLEOTIDE SEQUENCE [LARGE SCALE GENOMIC DNA]</scope>
    <source>
        <strain evidence="3">DSM 15952 / CCUG 50447 / LMG 22039 / TP 1.5</strain>
    </source>
</reference>
<sequence>MLVFFYSTVIAAIKRDKLNDKKARKAKSLKKSFWIFWFLLSAEPFCLSLYVY</sequence>
<keyword evidence="3" id="KW-1185">Reference proteome</keyword>
<proteinExistence type="predicted"/>
<protein>
    <submittedName>
        <fullName evidence="2">Uncharacterized protein</fullName>
    </submittedName>
</protein>
<dbReference type="AlphaFoldDB" id="E6LER0"/>
<gene>
    <name evidence="2" type="ORF">HMPREF9088_0850</name>
</gene>
<dbReference type="Proteomes" id="UP000010296">
    <property type="component" value="Unassembled WGS sequence"/>
</dbReference>
<dbReference type="HOGENOM" id="CLU_3079642_0_0_9"/>
<evidence type="ECO:0000313" key="3">
    <source>
        <dbReference type="Proteomes" id="UP000010296"/>
    </source>
</evidence>
<evidence type="ECO:0000256" key="1">
    <source>
        <dbReference type="SAM" id="Phobius"/>
    </source>
</evidence>
<name>E6LER0_ENTI1</name>
<organism evidence="2 3">
    <name type="scientific">Enterococcus italicus (strain DSM 15952 / CCUG 50447 / LMG 22039 / TP 1.5)</name>
    <dbReference type="NCBI Taxonomy" id="888064"/>
    <lineage>
        <taxon>Bacteria</taxon>
        <taxon>Bacillati</taxon>
        <taxon>Bacillota</taxon>
        <taxon>Bacilli</taxon>
        <taxon>Lactobacillales</taxon>
        <taxon>Enterococcaceae</taxon>
        <taxon>Enterococcus</taxon>
    </lineage>
</organism>
<accession>E6LER0</accession>
<dbReference type="EMBL" id="AEPV01000033">
    <property type="protein sequence ID" value="EFU74261.1"/>
    <property type="molecule type" value="Genomic_DNA"/>
</dbReference>
<keyword evidence="1" id="KW-1133">Transmembrane helix</keyword>
<keyword evidence="1" id="KW-0812">Transmembrane</keyword>
<evidence type="ECO:0000313" key="2">
    <source>
        <dbReference type="EMBL" id="EFU74261.1"/>
    </source>
</evidence>